<comment type="similarity">
    <text evidence="2">Belongs to the major royal jelly protein family.</text>
</comment>
<dbReference type="AlphaFoldDB" id="A0A5N3ZZN5"/>
<evidence type="ECO:0000313" key="7">
    <source>
        <dbReference type="Proteomes" id="UP000327044"/>
    </source>
</evidence>
<keyword evidence="4 5" id="KW-0732">Signal</keyword>
<gene>
    <name evidence="6" type="ORF">PPYR_15069</name>
</gene>
<dbReference type="InterPro" id="IPR011042">
    <property type="entry name" value="6-blade_b-propeller_TolB-like"/>
</dbReference>
<keyword evidence="3" id="KW-0964">Secreted</keyword>
<dbReference type="FunFam" id="2.120.10.30:FF:000045">
    <property type="entry name" value="Blast:Protein yellow"/>
    <property type="match status" value="1"/>
</dbReference>
<protein>
    <recommendedName>
        <fullName evidence="8">Bee-milk protein</fullName>
    </recommendedName>
</protein>
<dbReference type="SUPFAM" id="SSF63829">
    <property type="entry name" value="Calcium-dependent phosphotriesterase"/>
    <property type="match status" value="1"/>
</dbReference>
<dbReference type="OrthoDB" id="9977471at2759"/>
<dbReference type="InParanoid" id="A0A5N3ZZN5"/>
<dbReference type="Proteomes" id="UP000327044">
    <property type="component" value="Unassembled WGS sequence"/>
</dbReference>
<dbReference type="PANTHER" id="PTHR10009:SF18">
    <property type="entry name" value="PROTEIN YELLOW-LIKE PROTEIN"/>
    <property type="match status" value="1"/>
</dbReference>
<evidence type="ECO:0000256" key="5">
    <source>
        <dbReference type="SAM" id="SignalP"/>
    </source>
</evidence>
<evidence type="ECO:0000313" key="6">
    <source>
        <dbReference type="EMBL" id="KAB0790531.1"/>
    </source>
</evidence>
<reference evidence="6 7" key="1">
    <citation type="journal article" date="2018" name="Elife">
        <title>Firefly genomes illuminate parallel origins of bioluminescence in beetles.</title>
        <authorList>
            <person name="Fallon T.R."/>
            <person name="Lower S.E."/>
            <person name="Chang C.H."/>
            <person name="Bessho-Uehara M."/>
            <person name="Martin G.J."/>
            <person name="Bewick A.J."/>
            <person name="Behringer M."/>
            <person name="Debat H.J."/>
            <person name="Wong I."/>
            <person name="Day J.C."/>
            <person name="Suvorov A."/>
            <person name="Silva C.J."/>
            <person name="Stanger-Hall K.F."/>
            <person name="Hall D.W."/>
            <person name="Schmitz R.J."/>
            <person name="Nelson D.R."/>
            <person name="Lewis S.M."/>
            <person name="Shigenobu S."/>
            <person name="Bybee S.M."/>
            <person name="Larracuente A.M."/>
            <person name="Oba Y."/>
            <person name="Weng J.K."/>
        </authorList>
    </citation>
    <scope>NUCLEOTIDE SEQUENCE [LARGE SCALE GENOMIC DNA]</scope>
    <source>
        <strain evidence="6">1611_PpyrPB1</strain>
        <tissue evidence="6">Whole body</tissue>
    </source>
</reference>
<feature type="chain" id="PRO_5024399841" description="Bee-milk protein" evidence="5">
    <location>
        <begin position="21"/>
        <end position="410"/>
    </location>
</feature>
<accession>A0A5N3ZZN5</accession>
<proteinExistence type="inferred from homology"/>
<dbReference type="PANTHER" id="PTHR10009">
    <property type="entry name" value="PROTEIN YELLOW-RELATED"/>
    <property type="match status" value="1"/>
</dbReference>
<dbReference type="InterPro" id="IPR017996">
    <property type="entry name" value="MRJP/yellow-related"/>
</dbReference>
<evidence type="ECO:0000256" key="3">
    <source>
        <dbReference type="ARBA" id="ARBA00022525"/>
    </source>
</evidence>
<organism evidence="6 7">
    <name type="scientific">Photinus pyralis</name>
    <name type="common">Common eastern firefly</name>
    <name type="synonym">Lampyris pyralis</name>
    <dbReference type="NCBI Taxonomy" id="7054"/>
    <lineage>
        <taxon>Eukaryota</taxon>
        <taxon>Metazoa</taxon>
        <taxon>Ecdysozoa</taxon>
        <taxon>Arthropoda</taxon>
        <taxon>Hexapoda</taxon>
        <taxon>Insecta</taxon>
        <taxon>Pterygota</taxon>
        <taxon>Neoptera</taxon>
        <taxon>Endopterygota</taxon>
        <taxon>Coleoptera</taxon>
        <taxon>Polyphaga</taxon>
        <taxon>Elateriformia</taxon>
        <taxon>Elateroidea</taxon>
        <taxon>Lampyridae</taxon>
        <taxon>Lampyrinae</taxon>
        <taxon>Photinus</taxon>
    </lineage>
</organism>
<keyword evidence="7" id="KW-1185">Reference proteome</keyword>
<evidence type="ECO:0000256" key="4">
    <source>
        <dbReference type="ARBA" id="ARBA00022729"/>
    </source>
</evidence>
<dbReference type="Pfam" id="PF03022">
    <property type="entry name" value="MRJP"/>
    <property type="match status" value="1"/>
</dbReference>
<dbReference type="Gene3D" id="2.120.10.30">
    <property type="entry name" value="TolB, C-terminal domain"/>
    <property type="match status" value="1"/>
</dbReference>
<comment type="caution">
    <text evidence="6">The sequence shown here is derived from an EMBL/GenBank/DDBJ whole genome shotgun (WGS) entry which is preliminary data.</text>
</comment>
<evidence type="ECO:0000256" key="2">
    <source>
        <dbReference type="ARBA" id="ARBA00009127"/>
    </source>
</evidence>
<evidence type="ECO:0000256" key="1">
    <source>
        <dbReference type="ARBA" id="ARBA00004613"/>
    </source>
</evidence>
<evidence type="ECO:0008006" key="8">
    <source>
        <dbReference type="Google" id="ProtNLM"/>
    </source>
</evidence>
<dbReference type="EMBL" id="VVIM01001152">
    <property type="protein sequence ID" value="KAB0790531.1"/>
    <property type="molecule type" value="Genomic_DNA"/>
</dbReference>
<feature type="signal peptide" evidence="5">
    <location>
        <begin position="1"/>
        <end position="20"/>
    </location>
</feature>
<comment type="subcellular location">
    <subcellularLocation>
        <location evidence="1">Secreted</location>
    </subcellularLocation>
</comment>
<sequence>MVLAQMGLCDFLGFLFVSYCARQRNVEKKPSEKFEVEFQWSYINFTWPSTMDYHYATTNVKYIPENNAMAGIKYYNNRMYIALPRLRKGTPVTLAFLPMNSKSTTNPLLRPYPSWEMNVRKNCSALQNVQSMEIDRFGVMWVIDGVRINSLTKCPPKIVLLDLKNAGRVLHSYVVPNDVSLHQGGFLNDIVVDESDGGFAYITDNSVQDPGLVVYSRVYNKSWKLRDASMFGEVDASEFTVDGLINEGMVPVDGIALEPMPAKRKGNRMVYYCALSSYSLYAISASILKNEELCKSGEWRRDVEYIGKKRSQSDGLVMDNKGNLYYGLLSRYGVGKWNIKKPLQSAKNIDVNKKKFVWPDSFTFDTDGHLYVLANGINKFFSRTYELRLSPDMKFKILKSYTGTNSYLYS</sequence>
<dbReference type="GO" id="GO:0005576">
    <property type="term" value="C:extracellular region"/>
    <property type="evidence" value="ECO:0007669"/>
    <property type="project" value="UniProtKB-SubCell"/>
</dbReference>
<name>A0A5N3ZZN5_PHOPY</name>